<organism evidence="7 8">
    <name type="scientific">Priestia megaterium (strain ATCC 14581 / DSM 32 / CCUG 1817 / JCM 2506 / NBRC 15308 / NCIMB 9376 / NCTC 10342 / NRRL B-14308 / VKM B-512 / Ford 19)</name>
    <name type="common">Bacillus megaterium</name>
    <dbReference type="NCBI Taxonomy" id="1348623"/>
    <lineage>
        <taxon>Bacteria</taxon>
        <taxon>Bacillati</taxon>
        <taxon>Bacillota</taxon>
        <taxon>Bacilli</taxon>
        <taxon>Bacillales</taxon>
        <taxon>Bacillaceae</taxon>
        <taxon>Priestia</taxon>
    </lineage>
</organism>
<dbReference type="GO" id="GO:0019521">
    <property type="term" value="P:D-gluconate metabolic process"/>
    <property type="evidence" value="ECO:0007669"/>
    <property type="project" value="InterPro"/>
</dbReference>
<evidence type="ECO:0000259" key="6">
    <source>
        <dbReference type="Pfam" id="PF02782"/>
    </source>
</evidence>
<dbReference type="GO" id="GO:0046316">
    <property type="term" value="F:gluconokinase activity"/>
    <property type="evidence" value="ECO:0007669"/>
    <property type="project" value="UniProtKB-EC"/>
</dbReference>
<dbReference type="AlphaFoldDB" id="A0A0B6AIY6"/>
<accession>A0A0B6AIY6</accession>
<dbReference type="InterPro" id="IPR018483">
    <property type="entry name" value="Carb_kinase_FGGY_CS"/>
</dbReference>
<name>A0A0B6AIY6_PRIM2</name>
<dbReference type="PIRSF" id="PIRSF000538">
    <property type="entry name" value="GlpK"/>
    <property type="match status" value="1"/>
</dbReference>
<dbReference type="PROSITE" id="PS00933">
    <property type="entry name" value="FGGY_KINASES_1"/>
    <property type="match status" value="1"/>
</dbReference>
<dbReference type="PANTHER" id="PTHR43095">
    <property type="entry name" value="SUGAR KINASE"/>
    <property type="match status" value="1"/>
</dbReference>
<evidence type="ECO:0000256" key="2">
    <source>
        <dbReference type="ARBA" id="ARBA00022679"/>
    </source>
</evidence>
<reference evidence="7 8" key="1">
    <citation type="journal article" date="2015" name="Genome Announc.">
        <title>Complete genome sequences for 35 biothreat assay-relevant bacillus species.</title>
        <authorList>
            <person name="Johnson S.L."/>
            <person name="Daligault H.E."/>
            <person name="Davenport K.W."/>
            <person name="Jaissle J."/>
            <person name="Frey K.G."/>
            <person name="Ladner J.T."/>
            <person name="Broomall S.M."/>
            <person name="Bishop-Lilly K.A."/>
            <person name="Bruce D.C."/>
            <person name="Gibbons H.S."/>
            <person name="Coyne S.R."/>
            <person name="Lo C.C."/>
            <person name="Meincke L."/>
            <person name="Munk A.C."/>
            <person name="Koroleva G.I."/>
            <person name="Rosenzweig C.N."/>
            <person name="Palacios G.F."/>
            <person name="Redden C.L."/>
            <person name="Minogue T.D."/>
            <person name="Chain P.S."/>
        </authorList>
    </citation>
    <scope>NUCLEOTIDE SEQUENCE [LARGE SCALE GENOMIC DNA]</scope>
    <source>
        <strain evidence="8">ATCC 14581 / DSM 32 / JCM 2506 / NBRC 15308 / NCIMB 9376 / NCTC 10342 / NRRL B-14308 / VKM B-512</strain>
    </source>
</reference>
<dbReference type="KEGG" id="bmeg:BG04_3046"/>
<dbReference type="Pfam" id="PF02782">
    <property type="entry name" value="FGGY_C"/>
    <property type="match status" value="1"/>
</dbReference>
<protein>
    <submittedName>
        <fullName evidence="7">Gluconate kinase</fullName>
        <ecNumber evidence="7">2.7.1.12</ecNumber>
    </submittedName>
</protein>
<dbReference type="InterPro" id="IPR018484">
    <property type="entry name" value="FGGY_N"/>
</dbReference>
<dbReference type="SUPFAM" id="SSF53067">
    <property type="entry name" value="Actin-like ATPase domain"/>
    <property type="match status" value="2"/>
</dbReference>
<dbReference type="PROSITE" id="PS00445">
    <property type="entry name" value="FGGY_KINASES_2"/>
    <property type="match status" value="1"/>
</dbReference>
<dbReference type="Pfam" id="PF00370">
    <property type="entry name" value="FGGY_N"/>
    <property type="match status" value="1"/>
</dbReference>
<dbReference type="Gene3D" id="3.30.420.40">
    <property type="match status" value="2"/>
</dbReference>
<dbReference type="InterPro" id="IPR000577">
    <property type="entry name" value="Carb_kinase_FGGY"/>
</dbReference>
<dbReference type="PATRIC" id="fig|592022.4.peg.670"/>
<evidence type="ECO:0000256" key="4">
    <source>
        <dbReference type="RuleBase" id="RU003733"/>
    </source>
</evidence>
<keyword evidence="2 4" id="KW-0808">Transferase</keyword>
<dbReference type="InterPro" id="IPR018485">
    <property type="entry name" value="FGGY_C"/>
</dbReference>
<comment type="similarity">
    <text evidence="1 4">Belongs to the FGGY kinase family.</text>
</comment>
<dbReference type="InterPro" id="IPR043129">
    <property type="entry name" value="ATPase_NBD"/>
</dbReference>
<evidence type="ECO:0000256" key="3">
    <source>
        <dbReference type="ARBA" id="ARBA00022777"/>
    </source>
</evidence>
<dbReference type="HOGENOM" id="CLU_009281_3_2_9"/>
<dbReference type="PANTHER" id="PTHR43095:SF2">
    <property type="entry name" value="GLUCONOKINASE"/>
    <property type="match status" value="1"/>
</dbReference>
<feature type="domain" description="Carbohydrate kinase FGGY N-terminal" evidence="5">
    <location>
        <begin position="5"/>
        <end position="249"/>
    </location>
</feature>
<dbReference type="EMBL" id="CP009920">
    <property type="protein sequence ID" value="AJI23466.1"/>
    <property type="molecule type" value="Genomic_DNA"/>
</dbReference>
<dbReference type="GeneID" id="93641110"/>
<dbReference type="InterPro" id="IPR006002">
    <property type="entry name" value="Gluconate_kinase"/>
</dbReference>
<evidence type="ECO:0000259" key="5">
    <source>
        <dbReference type="Pfam" id="PF00370"/>
    </source>
</evidence>
<sequence>MSKKYAIGVDIGTTSTKSVLFSVDGTVIANHGIEYPLYSPTPAMAEQDPEEIFQAVVRTIQTVVKTSDVKPDDILCVSFSSAMHSVIAVDQQGKPLTKCITWADNRSAEWTEKIKNEYNGHEIYLRTGTPIHPMSPLSKLTWLSNEQPELVKGTHKFISIKEYVFFKLFNEYVIDYSIASATGLFNLKNLAWDEEALKVAGVTTDQLSTPVSTMHQLKGLNPALAVDMHLLPNTPFIVGASDGVLSNLGVNAIEPGVVAVTIGTSGAIRAVTDKPVVDPKGRIFCYALTEDHWVIGGPVNNGGMIFRWARDQFGASEVETAKRLGKDPYEVLTDIAALVKPGADGLLFHPYLSGERAPLWDANAKGSFFGLGLHHKKEHMIRAVLEGVIFNLYTVLLALEELIGEPTKIQATGGFARSALWRQMMADIFNQEVSVPESFESSCLGAVILGLYSLGEVDSLNVVSDMVGATNHHYPIKENSEVYKELTAIYIRLARLFKEEYESITAFQKKYVH</sequence>
<feature type="domain" description="Carbohydrate kinase FGGY C-terminal" evidence="6">
    <location>
        <begin position="259"/>
        <end position="453"/>
    </location>
</feature>
<dbReference type="RefSeq" id="WP_013081791.1">
    <property type="nucleotide sequence ID" value="NZ_BCVB01000007.1"/>
</dbReference>
<gene>
    <name evidence="7" type="primary">gntK</name>
    <name evidence="7" type="ORF">BG04_3046</name>
</gene>
<evidence type="ECO:0000313" key="8">
    <source>
        <dbReference type="Proteomes" id="UP000031829"/>
    </source>
</evidence>
<keyword evidence="3 4" id="KW-0418">Kinase</keyword>
<dbReference type="EC" id="2.7.1.12" evidence="7"/>
<evidence type="ECO:0000313" key="7">
    <source>
        <dbReference type="EMBL" id="AJI23466.1"/>
    </source>
</evidence>
<dbReference type="CDD" id="cd07770">
    <property type="entry name" value="ASKHA_NBD_FGGY_GntK"/>
    <property type="match status" value="1"/>
</dbReference>
<dbReference type="Proteomes" id="UP000031829">
    <property type="component" value="Chromosome"/>
</dbReference>
<dbReference type="NCBIfam" id="TIGR01314">
    <property type="entry name" value="gntK_FGGY"/>
    <property type="match status" value="1"/>
</dbReference>
<evidence type="ECO:0000256" key="1">
    <source>
        <dbReference type="ARBA" id="ARBA00009156"/>
    </source>
</evidence>
<dbReference type="InterPro" id="IPR050406">
    <property type="entry name" value="FGGY_Carb_Kinase"/>
</dbReference>
<proteinExistence type="inferred from homology"/>